<dbReference type="AlphaFoldDB" id="A0A0R3S7W4"/>
<proteinExistence type="predicted"/>
<feature type="coiled-coil region" evidence="2">
    <location>
        <begin position="20"/>
        <end position="62"/>
    </location>
</feature>
<dbReference type="STRING" id="6216.A0A0R3S7W4"/>
<dbReference type="InterPro" id="IPR013766">
    <property type="entry name" value="Thioredoxin_domain"/>
</dbReference>
<keyword evidence="2" id="KW-0175">Coiled coil</keyword>
<protein>
    <recommendedName>
        <fullName evidence="1">Thioredoxin domain-containing protein 9</fullName>
    </recommendedName>
</protein>
<feature type="domain" description="Thioredoxin" evidence="3">
    <location>
        <begin position="77"/>
        <end position="158"/>
    </location>
</feature>
<name>A0A0R3S7W4_HYMDI</name>
<dbReference type="WBParaSite" id="HDID_0000017401-mRNA-1">
    <property type="protein sequence ID" value="HDID_0000017401-mRNA-1"/>
    <property type="gene ID" value="HDID_0000017401"/>
</dbReference>
<gene>
    <name evidence="4" type="ORF">HDID_LOCUS175</name>
</gene>
<dbReference type="SUPFAM" id="SSF52833">
    <property type="entry name" value="Thioredoxin-like"/>
    <property type="match status" value="1"/>
</dbReference>
<dbReference type="PANTHER" id="PTHR21148">
    <property type="entry name" value="THIOREDOXIN DOMAIN-CONTAINING PROTEIN 9"/>
    <property type="match status" value="1"/>
</dbReference>
<organism evidence="6">
    <name type="scientific">Hymenolepis diminuta</name>
    <name type="common">Rat tapeworm</name>
    <dbReference type="NCBI Taxonomy" id="6216"/>
    <lineage>
        <taxon>Eukaryota</taxon>
        <taxon>Metazoa</taxon>
        <taxon>Spiralia</taxon>
        <taxon>Lophotrochozoa</taxon>
        <taxon>Platyhelminthes</taxon>
        <taxon>Cestoda</taxon>
        <taxon>Eucestoda</taxon>
        <taxon>Cyclophyllidea</taxon>
        <taxon>Hymenolepididae</taxon>
        <taxon>Hymenolepis</taxon>
    </lineage>
</organism>
<evidence type="ECO:0000313" key="6">
    <source>
        <dbReference type="WBParaSite" id="HDID_0000017401-mRNA-1"/>
    </source>
</evidence>
<evidence type="ECO:0000313" key="5">
    <source>
        <dbReference type="Proteomes" id="UP000274504"/>
    </source>
</evidence>
<evidence type="ECO:0000313" key="4">
    <source>
        <dbReference type="EMBL" id="VDL11793.1"/>
    </source>
</evidence>
<dbReference type="Pfam" id="PF00085">
    <property type="entry name" value="Thioredoxin"/>
    <property type="match status" value="1"/>
</dbReference>
<dbReference type="Gene3D" id="3.40.30.10">
    <property type="entry name" value="Glutaredoxin"/>
    <property type="match status" value="1"/>
</dbReference>
<dbReference type="CDD" id="cd02989">
    <property type="entry name" value="Phd_like_TxnDC9"/>
    <property type="match status" value="1"/>
</dbReference>
<reference evidence="4 5" key="2">
    <citation type="submission" date="2018-11" db="EMBL/GenBank/DDBJ databases">
        <authorList>
            <consortium name="Pathogen Informatics"/>
        </authorList>
    </citation>
    <scope>NUCLEOTIDE SEQUENCE [LARGE SCALE GENOMIC DNA]</scope>
</reference>
<accession>A0A0R3S7W4</accession>
<evidence type="ECO:0000259" key="3">
    <source>
        <dbReference type="Pfam" id="PF00085"/>
    </source>
</evidence>
<dbReference type="EMBL" id="UYSG01000017">
    <property type="protein sequence ID" value="VDL11793.1"/>
    <property type="molecule type" value="Genomic_DNA"/>
</dbReference>
<sequence>MSISESQTKKILEAQLYQAVQVIENAVDQEIAKLDQMDEDDLEKIRQRRLAELKERANKKEEWLAKGHGIYVELPSEKDFFDVCKQSSNMCVHFFRTTTIRCAIFDKHLSILAPRHIECRFLKVDVEKSPFLVSRLGVRVLPTLILIKDEKVVCRVIGFDDLGGHDDFSTEMLEWRLGVAGVIEYSGDLSQPPDTVKGKKNNLTFKRSTKIIRSGRRDDSDQEDD</sequence>
<evidence type="ECO:0000256" key="1">
    <source>
        <dbReference type="ARBA" id="ARBA00026148"/>
    </source>
</evidence>
<dbReference type="Proteomes" id="UP000274504">
    <property type="component" value="Unassembled WGS sequence"/>
</dbReference>
<dbReference type="InterPro" id="IPR036249">
    <property type="entry name" value="Thioredoxin-like_sf"/>
</dbReference>
<evidence type="ECO:0000256" key="2">
    <source>
        <dbReference type="SAM" id="Coils"/>
    </source>
</evidence>
<reference evidence="6" key="1">
    <citation type="submission" date="2017-02" db="UniProtKB">
        <authorList>
            <consortium name="WormBaseParasite"/>
        </authorList>
    </citation>
    <scope>IDENTIFICATION</scope>
</reference>
<dbReference type="OrthoDB" id="10257948at2759"/>